<dbReference type="PIRSF" id="PIRSF015601">
    <property type="entry name" value="MTase_slr0722"/>
    <property type="match status" value="1"/>
</dbReference>
<dbReference type="RefSeq" id="WP_092053733.1">
    <property type="nucleotide sequence ID" value="NZ_FOJJ01000003.1"/>
</dbReference>
<dbReference type="GO" id="GO:0005737">
    <property type="term" value="C:cytoplasm"/>
    <property type="evidence" value="ECO:0007669"/>
    <property type="project" value="UniProtKB-SubCell"/>
</dbReference>
<comment type="function">
    <text evidence="8 10">Specifically methylates the N3 position of the uracil ring of uridine 1498 (m3U1498) in 16S rRNA. Acts on the fully assembled 30S ribosomal subunit.</text>
</comment>
<keyword evidence="5 10" id="KW-0489">Methyltransferase</keyword>
<evidence type="ECO:0000256" key="4">
    <source>
        <dbReference type="ARBA" id="ARBA00022552"/>
    </source>
</evidence>
<keyword evidence="3 10" id="KW-0963">Cytoplasm</keyword>
<protein>
    <recommendedName>
        <fullName evidence="10">Ribosomal RNA small subunit methyltransferase E</fullName>
        <ecNumber evidence="10">2.1.1.193</ecNumber>
    </recommendedName>
</protein>
<evidence type="ECO:0000313" key="12">
    <source>
        <dbReference type="EMBL" id="TRO79288.1"/>
    </source>
</evidence>
<sequence>MNLILLFPEDFVATDRVLLSGRRLRHVLEVHRAAVGQCLCVGEAGGRIGRGEVLRLDDDGLELAVTFEREPPPPLPVTLLLTLPRPKVLKRVLLAATSLGVKRIVLMNSFRVEKSFWKSPALVGEGLREPLILGLEQARDTVLPEVLLKPLFKPFVEDELPALSVGSTRLVAHPLTERACPREVFSPVTLAVGPEGGFIPYEIEKLQEAGFLPCALGERILRVETAVTTLLARLF</sequence>
<dbReference type="OrthoDB" id="9815641at2"/>
<feature type="domain" description="Ribosomal RNA small subunit methyltransferase E methyltransferase" evidence="11">
    <location>
        <begin position="72"/>
        <end position="233"/>
    </location>
</feature>
<name>A0A550J7T7_9BACT</name>
<dbReference type="Pfam" id="PF04452">
    <property type="entry name" value="Methyltrans_RNA"/>
    <property type="match status" value="1"/>
</dbReference>
<comment type="similarity">
    <text evidence="2 10">Belongs to the RNA methyltransferase RsmE family.</text>
</comment>
<comment type="caution">
    <text evidence="12">The sequence shown here is derived from an EMBL/GenBank/DDBJ whole genome shotgun (WGS) entry which is preliminary data.</text>
</comment>
<evidence type="ECO:0000256" key="10">
    <source>
        <dbReference type="PIRNR" id="PIRNR015601"/>
    </source>
</evidence>
<dbReference type="Gene3D" id="3.40.1280.10">
    <property type="match status" value="1"/>
</dbReference>
<dbReference type="SUPFAM" id="SSF75217">
    <property type="entry name" value="alpha/beta knot"/>
    <property type="match status" value="1"/>
</dbReference>
<keyword evidence="6 10" id="KW-0808">Transferase</keyword>
<dbReference type="InterPro" id="IPR029028">
    <property type="entry name" value="Alpha/beta_knot_MTases"/>
</dbReference>
<dbReference type="NCBIfam" id="TIGR00046">
    <property type="entry name" value="RsmE family RNA methyltransferase"/>
    <property type="match status" value="1"/>
</dbReference>
<accession>A0A550J7T7</accession>
<proteinExistence type="inferred from homology"/>
<evidence type="ECO:0000313" key="13">
    <source>
        <dbReference type="Proteomes" id="UP000317155"/>
    </source>
</evidence>
<evidence type="ECO:0000259" key="11">
    <source>
        <dbReference type="Pfam" id="PF04452"/>
    </source>
</evidence>
<keyword evidence="4 10" id="KW-0698">rRNA processing</keyword>
<comment type="catalytic activity">
    <reaction evidence="9 10">
        <text>uridine(1498) in 16S rRNA + S-adenosyl-L-methionine = N(3)-methyluridine(1498) in 16S rRNA + S-adenosyl-L-homocysteine + H(+)</text>
        <dbReference type="Rhea" id="RHEA:42920"/>
        <dbReference type="Rhea" id="RHEA-COMP:10283"/>
        <dbReference type="Rhea" id="RHEA-COMP:10284"/>
        <dbReference type="ChEBI" id="CHEBI:15378"/>
        <dbReference type="ChEBI" id="CHEBI:57856"/>
        <dbReference type="ChEBI" id="CHEBI:59789"/>
        <dbReference type="ChEBI" id="CHEBI:65315"/>
        <dbReference type="ChEBI" id="CHEBI:74502"/>
        <dbReference type="EC" id="2.1.1.193"/>
    </reaction>
</comment>
<keyword evidence="13" id="KW-1185">Reference proteome</keyword>
<reference evidence="12 13" key="1">
    <citation type="submission" date="2019-07" db="EMBL/GenBank/DDBJ databases">
        <title>Insights of Desulfuromonas acetexigens electromicrobiology.</title>
        <authorList>
            <person name="Katuri K."/>
            <person name="Sapireddy V."/>
            <person name="Shaw D.R."/>
            <person name="Saikaly P."/>
        </authorList>
    </citation>
    <scope>NUCLEOTIDE SEQUENCE [LARGE SCALE GENOMIC DNA]</scope>
    <source>
        <strain evidence="12 13">2873</strain>
    </source>
</reference>
<evidence type="ECO:0000256" key="3">
    <source>
        <dbReference type="ARBA" id="ARBA00022490"/>
    </source>
</evidence>
<evidence type="ECO:0000256" key="8">
    <source>
        <dbReference type="ARBA" id="ARBA00025699"/>
    </source>
</evidence>
<organism evidence="12 13">
    <name type="scientific">Trichloromonas acetexigens</name>
    <dbReference type="NCBI Taxonomy" id="38815"/>
    <lineage>
        <taxon>Bacteria</taxon>
        <taxon>Pseudomonadati</taxon>
        <taxon>Thermodesulfobacteriota</taxon>
        <taxon>Desulfuromonadia</taxon>
        <taxon>Desulfuromonadales</taxon>
        <taxon>Trichloromonadaceae</taxon>
        <taxon>Trichloromonas</taxon>
    </lineage>
</organism>
<evidence type="ECO:0000256" key="9">
    <source>
        <dbReference type="ARBA" id="ARBA00047944"/>
    </source>
</evidence>
<comment type="subcellular location">
    <subcellularLocation>
        <location evidence="1 10">Cytoplasm</location>
    </subcellularLocation>
</comment>
<dbReference type="PANTHER" id="PTHR30027">
    <property type="entry name" value="RIBOSOMAL RNA SMALL SUBUNIT METHYLTRANSFERASE E"/>
    <property type="match status" value="1"/>
</dbReference>
<dbReference type="CDD" id="cd18084">
    <property type="entry name" value="RsmE-like"/>
    <property type="match status" value="1"/>
</dbReference>
<evidence type="ECO:0000256" key="7">
    <source>
        <dbReference type="ARBA" id="ARBA00022691"/>
    </source>
</evidence>
<dbReference type="InterPro" id="IPR029026">
    <property type="entry name" value="tRNA_m1G_MTases_N"/>
</dbReference>
<dbReference type="GO" id="GO:0070475">
    <property type="term" value="P:rRNA base methylation"/>
    <property type="evidence" value="ECO:0007669"/>
    <property type="project" value="TreeGrafter"/>
</dbReference>
<dbReference type="EMBL" id="VJVV01000011">
    <property type="protein sequence ID" value="TRO79288.1"/>
    <property type="molecule type" value="Genomic_DNA"/>
</dbReference>
<dbReference type="InterPro" id="IPR046886">
    <property type="entry name" value="RsmE_MTase_dom"/>
</dbReference>
<dbReference type="EC" id="2.1.1.193" evidence="10"/>
<evidence type="ECO:0000256" key="1">
    <source>
        <dbReference type="ARBA" id="ARBA00004496"/>
    </source>
</evidence>
<dbReference type="AlphaFoldDB" id="A0A550J7T7"/>
<evidence type="ECO:0000256" key="5">
    <source>
        <dbReference type="ARBA" id="ARBA00022603"/>
    </source>
</evidence>
<dbReference type="InterPro" id="IPR006700">
    <property type="entry name" value="RsmE"/>
</dbReference>
<dbReference type="GO" id="GO:0070042">
    <property type="term" value="F:rRNA (uridine-N3-)-methyltransferase activity"/>
    <property type="evidence" value="ECO:0007669"/>
    <property type="project" value="TreeGrafter"/>
</dbReference>
<evidence type="ECO:0000256" key="2">
    <source>
        <dbReference type="ARBA" id="ARBA00005528"/>
    </source>
</evidence>
<keyword evidence="7 10" id="KW-0949">S-adenosyl-L-methionine</keyword>
<gene>
    <name evidence="12" type="ORF">FL622_13535</name>
</gene>
<dbReference type="Proteomes" id="UP000317155">
    <property type="component" value="Unassembled WGS sequence"/>
</dbReference>
<dbReference type="NCBIfam" id="NF008700">
    <property type="entry name" value="PRK11713.5-4"/>
    <property type="match status" value="1"/>
</dbReference>
<dbReference type="PANTHER" id="PTHR30027:SF3">
    <property type="entry name" value="16S RRNA (URACIL(1498)-N(3))-METHYLTRANSFERASE"/>
    <property type="match status" value="1"/>
</dbReference>
<evidence type="ECO:0000256" key="6">
    <source>
        <dbReference type="ARBA" id="ARBA00022679"/>
    </source>
</evidence>